<reference evidence="10" key="1">
    <citation type="submission" date="2025-08" db="UniProtKB">
        <authorList>
            <consortium name="RefSeq"/>
        </authorList>
    </citation>
    <scope>IDENTIFICATION</scope>
    <source>
        <tissue evidence="10">Whole body</tissue>
    </source>
</reference>
<keyword evidence="8" id="KW-0472">Membrane</keyword>
<dbReference type="InterPro" id="IPR050645">
    <property type="entry name" value="Histidine_acid_phosphatase"/>
</dbReference>
<accession>A0A8B8FAT7</accession>
<keyword evidence="7" id="KW-0325">Glycoprotein</keyword>
<protein>
    <recommendedName>
        <fullName evidence="3">acid phosphatase</fullName>
        <ecNumber evidence="3">3.1.3.2</ecNumber>
    </recommendedName>
</protein>
<dbReference type="EC" id="3.1.3.2" evidence="3"/>
<evidence type="ECO:0000256" key="1">
    <source>
        <dbReference type="ARBA" id="ARBA00000032"/>
    </source>
</evidence>
<keyword evidence="4" id="KW-0732">Signal</keyword>
<evidence type="ECO:0000256" key="4">
    <source>
        <dbReference type="ARBA" id="ARBA00022729"/>
    </source>
</evidence>
<dbReference type="GO" id="GO:0003993">
    <property type="term" value="F:acid phosphatase activity"/>
    <property type="evidence" value="ECO:0007669"/>
    <property type="project" value="UniProtKB-EC"/>
</dbReference>
<feature type="transmembrane region" description="Helical" evidence="8">
    <location>
        <begin position="14"/>
        <end position="35"/>
    </location>
</feature>
<evidence type="ECO:0000256" key="6">
    <source>
        <dbReference type="ARBA" id="ARBA00023157"/>
    </source>
</evidence>
<keyword evidence="8" id="KW-1133">Transmembrane helix</keyword>
<keyword evidence="8" id="KW-0812">Transmembrane</keyword>
<keyword evidence="9" id="KW-1185">Reference proteome</keyword>
<dbReference type="PANTHER" id="PTHR11567">
    <property type="entry name" value="ACID PHOSPHATASE-RELATED"/>
    <property type="match status" value="1"/>
</dbReference>
<evidence type="ECO:0000256" key="5">
    <source>
        <dbReference type="ARBA" id="ARBA00022801"/>
    </source>
</evidence>
<evidence type="ECO:0000256" key="3">
    <source>
        <dbReference type="ARBA" id="ARBA00012646"/>
    </source>
</evidence>
<keyword evidence="6" id="KW-1015">Disulfide bond</keyword>
<gene>
    <name evidence="10" type="primary">LOC112681818</name>
</gene>
<evidence type="ECO:0000313" key="10">
    <source>
        <dbReference type="RefSeq" id="XP_025407918.1"/>
    </source>
</evidence>
<evidence type="ECO:0000256" key="7">
    <source>
        <dbReference type="ARBA" id="ARBA00023180"/>
    </source>
</evidence>
<dbReference type="InterPro" id="IPR029033">
    <property type="entry name" value="His_PPase_superfam"/>
</dbReference>
<dbReference type="PROSITE" id="PS00616">
    <property type="entry name" value="HIS_ACID_PHOSPHAT_1"/>
    <property type="match status" value="1"/>
</dbReference>
<dbReference type="InterPro" id="IPR000560">
    <property type="entry name" value="His_Pase_clade-2"/>
</dbReference>
<dbReference type="PANTHER" id="PTHR11567:SF211">
    <property type="entry name" value="PROSTATIC ACID PHOSPHATASE"/>
    <property type="match status" value="1"/>
</dbReference>
<dbReference type="Proteomes" id="UP000694846">
    <property type="component" value="Unplaced"/>
</dbReference>
<dbReference type="CDD" id="cd07061">
    <property type="entry name" value="HP_HAP_like"/>
    <property type="match status" value="1"/>
</dbReference>
<name>A0A8B8FAT7_9HEMI</name>
<dbReference type="OrthoDB" id="258392at2759"/>
<proteinExistence type="inferred from homology"/>
<dbReference type="Pfam" id="PF00328">
    <property type="entry name" value="His_Phos_2"/>
    <property type="match status" value="1"/>
</dbReference>
<organism evidence="9 10">
    <name type="scientific">Sipha flava</name>
    <name type="common">yellow sugarcane aphid</name>
    <dbReference type="NCBI Taxonomy" id="143950"/>
    <lineage>
        <taxon>Eukaryota</taxon>
        <taxon>Metazoa</taxon>
        <taxon>Ecdysozoa</taxon>
        <taxon>Arthropoda</taxon>
        <taxon>Hexapoda</taxon>
        <taxon>Insecta</taxon>
        <taxon>Pterygota</taxon>
        <taxon>Neoptera</taxon>
        <taxon>Paraneoptera</taxon>
        <taxon>Hemiptera</taxon>
        <taxon>Sternorrhyncha</taxon>
        <taxon>Aphidomorpha</taxon>
        <taxon>Aphidoidea</taxon>
        <taxon>Aphididae</taxon>
        <taxon>Sipha</taxon>
    </lineage>
</organism>
<dbReference type="RefSeq" id="XP_025407918.1">
    <property type="nucleotide sequence ID" value="XM_025552133.1"/>
</dbReference>
<dbReference type="AlphaFoldDB" id="A0A8B8FAT7"/>
<comment type="catalytic activity">
    <reaction evidence="1">
        <text>a phosphate monoester + H2O = an alcohol + phosphate</text>
        <dbReference type="Rhea" id="RHEA:15017"/>
        <dbReference type="ChEBI" id="CHEBI:15377"/>
        <dbReference type="ChEBI" id="CHEBI:30879"/>
        <dbReference type="ChEBI" id="CHEBI:43474"/>
        <dbReference type="ChEBI" id="CHEBI:67140"/>
        <dbReference type="EC" id="3.1.3.2"/>
    </reaction>
</comment>
<sequence>MVPARGPSLDCKRAALIVCLTAAVVLGVLYTYTLFEEVQIDDEDAIPGEFAHRSLKSVTVLFRHGERTPVYDFTNYPNIYKNDFPEGKGHLTKLGKQHMYHKGKVLRRLYNRFIDDVYLEHEILIKCTIISRTYVSAAMVLAGMYPPKYYQEWSDSETVWQPIPISNDSPDRTAIFRTHKCPYTNYFVKKDYDNIITNKNKKQIEELLSYLTKKLKKPINVEQIHIIYDIIASRISNGFQLPEWIKPKFIKIMKSVSIEHFKRMYGNKKIQKLISGPLLKEISLNMQLRSDNSNYKTTKNMYLYAGHDISLGTVLYFLGNRSIITPDFGASIHFHLYLDKTVGYIVKVFYYSRWDDDKGEEILIPACGNPCELEYFTKRINRHFSTDWEEECKEMEN</sequence>
<dbReference type="Gene3D" id="3.40.50.1240">
    <property type="entry name" value="Phosphoglycerate mutase-like"/>
    <property type="match status" value="1"/>
</dbReference>
<keyword evidence="5" id="KW-0378">Hydrolase</keyword>
<dbReference type="GeneID" id="112681818"/>
<evidence type="ECO:0000256" key="8">
    <source>
        <dbReference type="SAM" id="Phobius"/>
    </source>
</evidence>
<comment type="similarity">
    <text evidence="2">Belongs to the histidine acid phosphatase family.</text>
</comment>
<dbReference type="SUPFAM" id="SSF53254">
    <property type="entry name" value="Phosphoglycerate mutase-like"/>
    <property type="match status" value="1"/>
</dbReference>
<dbReference type="InterPro" id="IPR033379">
    <property type="entry name" value="Acid_Pase_AS"/>
</dbReference>
<evidence type="ECO:0000313" key="9">
    <source>
        <dbReference type="Proteomes" id="UP000694846"/>
    </source>
</evidence>
<evidence type="ECO:0000256" key="2">
    <source>
        <dbReference type="ARBA" id="ARBA00005375"/>
    </source>
</evidence>